<organism>
    <name type="scientific">Ixodes scapularis</name>
    <name type="common">Black-legged tick</name>
    <name type="synonym">Deer tick</name>
    <dbReference type="NCBI Taxonomy" id="6945"/>
    <lineage>
        <taxon>Eukaryota</taxon>
        <taxon>Metazoa</taxon>
        <taxon>Ecdysozoa</taxon>
        <taxon>Arthropoda</taxon>
        <taxon>Chelicerata</taxon>
        <taxon>Arachnida</taxon>
        <taxon>Acari</taxon>
        <taxon>Parasitiformes</taxon>
        <taxon>Ixodida</taxon>
        <taxon>Ixodoidea</taxon>
        <taxon>Ixodidae</taxon>
        <taxon>Ixodinae</taxon>
        <taxon>Ixodes</taxon>
    </lineage>
</organism>
<dbReference type="EMBL" id="DS749327">
    <property type="protein sequence ID" value="EEC07934.1"/>
    <property type="molecule type" value="Genomic_DNA"/>
</dbReference>
<evidence type="ECO:0000313" key="10">
    <source>
        <dbReference type="EnsemblMetazoa" id="ISCW005617-PA"/>
    </source>
</evidence>
<dbReference type="InterPro" id="IPR013087">
    <property type="entry name" value="Znf_C2H2_type"/>
</dbReference>
<evidence type="ECO:0000256" key="3">
    <source>
        <dbReference type="ARBA" id="ARBA00022737"/>
    </source>
</evidence>
<dbReference type="GO" id="GO:0000978">
    <property type="term" value="F:RNA polymerase II cis-regulatory region sequence-specific DNA binding"/>
    <property type="evidence" value="ECO:0000318"/>
    <property type="project" value="GO_Central"/>
</dbReference>
<dbReference type="AlphaFoldDB" id="B7PMW2"/>
<proteinExistence type="predicted"/>
<dbReference type="PANTHER" id="PTHR16515:SF49">
    <property type="entry name" value="GASTRULA ZINC FINGER PROTEIN XLCGF49.1-LIKE-RELATED"/>
    <property type="match status" value="1"/>
</dbReference>
<feature type="domain" description="C2H2-type" evidence="8">
    <location>
        <begin position="81"/>
        <end position="108"/>
    </location>
</feature>
<dbReference type="Proteomes" id="UP000001555">
    <property type="component" value="Unassembled WGS sequence"/>
</dbReference>
<dbReference type="Gene3D" id="3.30.160.60">
    <property type="entry name" value="Classic Zinc Finger"/>
    <property type="match status" value="2"/>
</dbReference>
<dbReference type="Pfam" id="PF00096">
    <property type="entry name" value="zf-C2H2"/>
    <property type="match status" value="1"/>
</dbReference>
<feature type="domain" description="C2H2-type" evidence="8">
    <location>
        <begin position="109"/>
        <end position="137"/>
    </location>
</feature>
<dbReference type="EnsemblMetazoa" id="ISCW005617-RA">
    <property type="protein sequence ID" value="ISCW005617-PA"/>
    <property type="gene ID" value="ISCW005617"/>
</dbReference>
<dbReference type="PROSITE" id="PS00028">
    <property type="entry name" value="ZINC_FINGER_C2H2_1"/>
    <property type="match status" value="2"/>
</dbReference>
<dbReference type="GO" id="GO:0005634">
    <property type="term" value="C:nucleus"/>
    <property type="evidence" value="ECO:0007669"/>
    <property type="project" value="UniProtKB-SubCell"/>
</dbReference>
<name>B7PMW2_IXOSC</name>
<dbReference type="InParanoid" id="B7PMW2"/>
<evidence type="ECO:0000313" key="9">
    <source>
        <dbReference type="EMBL" id="EEC07934.1"/>
    </source>
</evidence>
<sequence>MKRGWAPPSVVVPFRAEARRIYAVTSADSSSPRHMSFLSKLQSGRAGGLSVRSGEVGRRYWTDVPVGFSTVHGVHHTNRPHRCHLCFRAFGNKAHLRRHLLSHTGEKPFGCPFCERRFSQACNAKVHVANVHSQAKTRSKPAFEYPGAVSFRYAPRSGNGQQRL</sequence>
<keyword evidence="5" id="KW-0862">Zinc</keyword>
<comment type="subcellular location">
    <subcellularLocation>
        <location evidence="1">Nucleus</location>
    </subcellularLocation>
</comment>
<protein>
    <submittedName>
        <fullName evidence="9 10">Zinc finger protein, putative</fullName>
    </submittedName>
</protein>
<dbReference type="VEuPathDB" id="VectorBase:ISCP_018050"/>
<reference evidence="9 11" key="1">
    <citation type="submission" date="2008-03" db="EMBL/GenBank/DDBJ databases">
        <title>Annotation of Ixodes scapularis.</title>
        <authorList>
            <consortium name="Ixodes scapularis Genome Project Consortium"/>
            <person name="Caler E."/>
            <person name="Hannick L.I."/>
            <person name="Bidwell S."/>
            <person name="Joardar V."/>
            <person name="Thiagarajan M."/>
            <person name="Amedeo P."/>
            <person name="Galinsky K.J."/>
            <person name="Schobel S."/>
            <person name="Inman J."/>
            <person name="Hostetler J."/>
            <person name="Miller J."/>
            <person name="Hammond M."/>
            <person name="Megy K."/>
            <person name="Lawson D."/>
            <person name="Kodira C."/>
            <person name="Sutton G."/>
            <person name="Meyer J."/>
            <person name="Hill C.A."/>
            <person name="Birren B."/>
            <person name="Nene V."/>
            <person name="Collins F."/>
            <person name="Alarcon-Chaidez F."/>
            <person name="Wikel S."/>
            <person name="Strausberg R."/>
        </authorList>
    </citation>
    <scope>NUCLEOTIDE SEQUENCE [LARGE SCALE GENOMIC DNA]</scope>
    <source>
        <strain evidence="11">Wikel</strain>
        <strain evidence="9">Wikel colony</strain>
    </source>
</reference>
<dbReference type="SMART" id="SM00355">
    <property type="entry name" value="ZnF_C2H2"/>
    <property type="match status" value="2"/>
</dbReference>
<dbReference type="InterPro" id="IPR036236">
    <property type="entry name" value="Znf_C2H2_sf"/>
</dbReference>
<keyword evidence="11" id="KW-1185">Reference proteome</keyword>
<accession>B7PMW2</accession>
<keyword evidence="4 7" id="KW-0863">Zinc-finger</keyword>
<evidence type="ECO:0000256" key="7">
    <source>
        <dbReference type="PROSITE-ProRule" id="PRU00042"/>
    </source>
</evidence>
<reference evidence="10" key="2">
    <citation type="submission" date="2020-05" db="UniProtKB">
        <authorList>
            <consortium name="EnsemblMetazoa"/>
        </authorList>
    </citation>
    <scope>IDENTIFICATION</scope>
    <source>
        <strain evidence="10">wikel</strain>
    </source>
</reference>
<dbReference type="GO" id="GO:0008270">
    <property type="term" value="F:zinc ion binding"/>
    <property type="evidence" value="ECO:0007669"/>
    <property type="project" value="UniProtKB-KW"/>
</dbReference>
<dbReference type="SUPFAM" id="SSF57667">
    <property type="entry name" value="beta-beta-alpha zinc fingers"/>
    <property type="match status" value="1"/>
</dbReference>
<dbReference type="VEuPathDB" id="VectorBase:ISCI005617"/>
<evidence type="ECO:0000256" key="5">
    <source>
        <dbReference type="ARBA" id="ARBA00022833"/>
    </source>
</evidence>
<dbReference type="OrthoDB" id="6418345at2759"/>
<dbReference type="EMBL" id="ABJB010196437">
    <property type="status" value="NOT_ANNOTATED_CDS"/>
    <property type="molecule type" value="Genomic_DNA"/>
</dbReference>
<evidence type="ECO:0000256" key="4">
    <source>
        <dbReference type="ARBA" id="ARBA00022771"/>
    </source>
</evidence>
<evidence type="ECO:0000313" key="11">
    <source>
        <dbReference type="Proteomes" id="UP000001555"/>
    </source>
</evidence>
<keyword evidence="2" id="KW-0479">Metal-binding</keyword>
<evidence type="ECO:0000256" key="2">
    <source>
        <dbReference type="ARBA" id="ARBA00022723"/>
    </source>
</evidence>
<dbReference type="PROSITE" id="PS50157">
    <property type="entry name" value="ZINC_FINGER_C2H2_2"/>
    <property type="match status" value="2"/>
</dbReference>
<dbReference type="VEuPathDB" id="VectorBase:ISCW005617"/>
<keyword evidence="6" id="KW-0539">Nucleus</keyword>
<dbReference type="PaxDb" id="6945-B7PMW2"/>
<dbReference type="PANTHER" id="PTHR16515">
    <property type="entry name" value="PR DOMAIN ZINC FINGER PROTEIN"/>
    <property type="match status" value="1"/>
</dbReference>
<dbReference type="GO" id="GO:0006357">
    <property type="term" value="P:regulation of transcription by RNA polymerase II"/>
    <property type="evidence" value="ECO:0000318"/>
    <property type="project" value="GO_Central"/>
</dbReference>
<evidence type="ECO:0000256" key="1">
    <source>
        <dbReference type="ARBA" id="ARBA00004123"/>
    </source>
</evidence>
<dbReference type="FunFam" id="3.30.160.60:FF:000446">
    <property type="entry name" value="Zinc finger protein"/>
    <property type="match status" value="1"/>
</dbReference>
<evidence type="ECO:0000256" key="6">
    <source>
        <dbReference type="ARBA" id="ARBA00023242"/>
    </source>
</evidence>
<gene>
    <name evidence="9" type="ORF">IscW_ISCW005617</name>
</gene>
<dbReference type="InterPro" id="IPR050331">
    <property type="entry name" value="Zinc_finger"/>
</dbReference>
<evidence type="ECO:0000259" key="8">
    <source>
        <dbReference type="PROSITE" id="PS50157"/>
    </source>
</evidence>
<dbReference type="HOGENOM" id="CLU_1620862_0_0_1"/>
<dbReference type="GO" id="GO:0003700">
    <property type="term" value="F:DNA-binding transcription factor activity"/>
    <property type="evidence" value="ECO:0000318"/>
    <property type="project" value="GO_Central"/>
</dbReference>
<keyword evidence="3" id="KW-0677">Repeat</keyword>